<dbReference type="Proteomes" id="UP000887159">
    <property type="component" value="Unassembled WGS sequence"/>
</dbReference>
<name>A0A8X6VX84_TRICX</name>
<sequence>MILWSSRGSCRVPAGPMSKILFSFRTPLVSSGIREFRFQYASNSAACLDFSLQNLENSQWRRHASITITYSTKDQIARFAVTTEEFRNTFGIFKNVQI</sequence>
<keyword evidence="2" id="KW-1185">Reference proteome</keyword>
<comment type="caution">
    <text evidence="1">The sequence shown here is derived from an EMBL/GenBank/DDBJ whole genome shotgun (WGS) entry which is preliminary data.</text>
</comment>
<gene>
    <name evidence="1" type="ORF">TNCV_1012961</name>
</gene>
<protein>
    <submittedName>
        <fullName evidence="1">Uncharacterized protein</fullName>
    </submittedName>
</protein>
<dbReference type="AlphaFoldDB" id="A0A8X6VX84"/>
<proteinExistence type="predicted"/>
<evidence type="ECO:0000313" key="1">
    <source>
        <dbReference type="EMBL" id="GFY24247.1"/>
    </source>
</evidence>
<accession>A0A8X6VX84</accession>
<reference evidence="1" key="1">
    <citation type="submission" date="2020-08" db="EMBL/GenBank/DDBJ databases">
        <title>Multicomponent nature underlies the extraordinary mechanical properties of spider dragline silk.</title>
        <authorList>
            <person name="Kono N."/>
            <person name="Nakamura H."/>
            <person name="Mori M."/>
            <person name="Yoshida Y."/>
            <person name="Ohtoshi R."/>
            <person name="Malay A.D."/>
            <person name="Moran D.A.P."/>
            <person name="Tomita M."/>
            <person name="Numata K."/>
            <person name="Arakawa K."/>
        </authorList>
    </citation>
    <scope>NUCLEOTIDE SEQUENCE</scope>
</reference>
<dbReference type="EMBL" id="BMAU01021369">
    <property type="protein sequence ID" value="GFY24247.1"/>
    <property type="molecule type" value="Genomic_DNA"/>
</dbReference>
<organism evidence="1 2">
    <name type="scientific">Trichonephila clavipes</name>
    <name type="common">Golden silk orbweaver</name>
    <name type="synonym">Nephila clavipes</name>
    <dbReference type="NCBI Taxonomy" id="2585209"/>
    <lineage>
        <taxon>Eukaryota</taxon>
        <taxon>Metazoa</taxon>
        <taxon>Ecdysozoa</taxon>
        <taxon>Arthropoda</taxon>
        <taxon>Chelicerata</taxon>
        <taxon>Arachnida</taxon>
        <taxon>Araneae</taxon>
        <taxon>Araneomorphae</taxon>
        <taxon>Entelegynae</taxon>
        <taxon>Araneoidea</taxon>
        <taxon>Nephilidae</taxon>
        <taxon>Trichonephila</taxon>
    </lineage>
</organism>
<evidence type="ECO:0000313" key="2">
    <source>
        <dbReference type="Proteomes" id="UP000887159"/>
    </source>
</evidence>